<evidence type="ECO:0000256" key="2">
    <source>
        <dbReference type="ARBA" id="ARBA00022942"/>
    </source>
</evidence>
<gene>
    <name evidence="5" type="ORF">R1flu_028852</name>
</gene>
<dbReference type="EMBL" id="JBHFFA010000008">
    <property type="protein sequence ID" value="KAL2610279.1"/>
    <property type="molecule type" value="Genomic_DNA"/>
</dbReference>
<evidence type="ECO:0000313" key="6">
    <source>
        <dbReference type="Proteomes" id="UP001605036"/>
    </source>
</evidence>
<accession>A0ABD1XMW3</accession>
<evidence type="ECO:0000313" key="5">
    <source>
        <dbReference type="EMBL" id="KAL2610279.1"/>
    </source>
</evidence>
<name>A0ABD1XMW3_9MARC</name>
<feature type="region of interest" description="Disordered" evidence="3">
    <location>
        <begin position="156"/>
        <end position="196"/>
    </location>
</feature>
<dbReference type="PANTHER" id="PTHR13266:SF1">
    <property type="entry name" value="PROTEASOME INHIBITOR PI31 SUBUNIT"/>
    <property type="match status" value="1"/>
</dbReference>
<reference evidence="5 6" key="1">
    <citation type="submission" date="2024-09" db="EMBL/GenBank/DDBJ databases">
        <title>Chromosome-scale assembly of Riccia fluitans.</title>
        <authorList>
            <person name="Paukszto L."/>
            <person name="Sawicki J."/>
            <person name="Karawczyk K."/>
            <person name="Piernik-Szablinska J."/>
            <person name="Szczecinska M."/>
            <person name="Mazdziarz M."/>
        </authorList>
    </citation>
    <scope>NUCLEOTIDE SEQUENCE [LARGE SCALE GENOMIC DNA]</scope>
    <source>
        <strain evidence="5">Rf_01</strain>
        <tissue evidence="5">Aerial parts of the thallus</tissue>
    </source>
</reference>
<feature type="region of interest" description="Disordered" evidence="3">
    <location>
        <begin position="252"/>
        <end position="305"/>
    </location>
</feature>
<feature type="compositionally biased region" description="Pro residues" evidence="3">
    <location>
        <begin position="254"/>
        <end position="263"/>
    </location>
</feature>
<protein>
    <recommendedName>
        <fullName evidence="4">PI31 proteasome regulator N-terminal domain-containing protein</fullName>
    </recommendedName>
</protein>
<dbReference type="GO" id="GO:0000502">
    <property type="term" value="C:proteasome complex"/>
    <property type="evidence" value="ECO:0007669"/>
    <property type="project" value="UniProtKB-KW"/>
</dbReference>
<feature type="domain" description="PI31 proteasome regulator N-terminal" evidence="4">
    <location>
        <begin position="15"/>
        <end position="160"/>
    </location>
</feature>
<sequence length="305" mass="31624">MATAPSVLAVIRAARPSFRSGHDRVAFLVHSAFLASGYSLVAVGSAAGATPPSAESAAEESEVGVDGWNELDDGSYAFQYSGGGQPGLCKSVIVKCTAIGDLLMVDAAPLVDADTPHSLEIKVSDYTVDSPTSNYAQQYTNLEGLVDRLKSTIISRLSPSAPGPSGESSVKIERGRERDVRQPPRSSILEEPPRTGGFVYPEVPAFGGNDLVPGYGAGVFAPRRDTGVGVGGSMLVGPGDPRWGRMGIGDVQPPGGPTPPGVPPGARFDPFGPPGVPGFEPGRFTGPPRRPPGGTHPDLEHFNPF</sequence>
<dbReference type="Pfam" id="PF11566">
    <property type="entry name" value="PI31_Prot_N"/>
    <property type="match status" value="1"/>
</dbReference>
<organism evidence="5 6">
    <name type="scientific">Riccia fluitans</name>
    <dbReference type="NCBI Taxonomy" id="41844"/>
    <lineage>
        <taxon>Eukaryota</taxon>
        <taxon>Viridiplantae</taxon>
        <taxon>Streptophyta</taxon>
        <taxon>Embryophyta</taxon>
        <taxon>Marchantiophyta</taxon>
        <taxon>Marchantiopsida</taxon>
        <taxon>Marchantiidae</taxon>
        <taxon>Marchantiales</taxon>
        <taxon>Ricciaceae</taxon>
        <taxon>Riccia</taxon>
    </lineage>
</organism>
<dbReference type="InterPro" id="IPR045128">
    <property type="entry name" value="PI31-like"/>
</dbReference>
<evidence type="ECO:0000256" key="1">
    <source>
        <dbReference type="ARBA" id="ARBA00006405"/>
    </source>
</evidence>
<dbReference type="Gene3D" id="3.40.1000.30">
    <property type="match status" value="1"/>
</dbReference>
<evidence type="ECO:0000256" key="3">
    <source>
        <dbReference type="SAM" id="MobiDB-lite"/>
    </source>
</evidence>
<dbReference type="Proteomes" id="UP001605036">
    <property type="component" value="Unassembled WGS sequence"/>
</dbReference>
<dbReference type="InterPro" id="IPR021625">
    <property type="entry name" value="PI31_Prot_N"/>
</dbReference>
<feature type="compositionally biased region" description="Low complexity" evidence="3">
    <location>
        <begin position="277"/>
        <end position="295"/>
    </location>
</feature>
<keyword evidence="2" id="KW-0647">Proteasome</keyword>
<dbReference type="AlphaFoldDB" id="A0ABD1XMW3"/>
<proteinExistence type="inferred from homology"/>
<feature type="compositionally biased region" description="Basic and acidic residues" evidence="3">
    <location>
        <begin position="170"/>
        <end position="182"/>
    </location>
</feature>
<comment type="similarity">
    <text evidence="1">Belongs to the proteasome inhibitor PI31 family.</text>
</comment>
<evidence type="ECO:0000259" key="4">
    <source>
        <dbReference type="Pfam" id="PF11566"/>
    </source>
</evidence>
<feature type="compositionally biased region" description="Low complexity" evidence="3">
    <location>
        <begin position="158"/>
        <end position="169"/>
    </location>
</feature>
<dbReference type="PANTHER" id="PTHR13266">
    <property type="entry name" value="PROTEASOME INHIBITOR"/>
    <property type="match status" value="1"/>
</dbReference>
<comment type="caution">
    <text evidence="5">The sequence shown here is derived from an EMBL/GenBank/DDBJ whole genome shotgun (WGS) entry which is preliminary data.</text>
</comment>
<keyword evidence="6" id="KW-1185">Reference proteome</keyword>